<dbReference type="VEuPathDB" id="VectorBase:CPIJ015746"/>
<feature type="region of interest" description="Disordered" evidence="1">
    <location>
        <begin position="294"/>
        <end position="331"/>
    </location>
</feature>
<proteinExistence type="predicted"/>
<sequence>MSGGEGGMESDGEDDEASNVRTKIYPNGSTGPFIVFFRPKLKPLNLISITRDLTRKFSGVSEIKRVHANKIRVVVNNISHANEIVTCELFTLEYRVYIPSRIVECDGVVTEEGLTLDELYECRGYFRNPAVNPVKIIEVKQLFSSSTQDGKTVYSPSNSFRVTFEGSALPKYIEIDKARLPVRLFVPKVMNCQKCKQLGHTTAYCCNKARCIKCGEEHDDSSCTQAATKCLYCDEDALHKLSDCPTYKQRQEKLKLSLKQRSNRTFAEMLKQATEPLNSGNIYNILPSDETVADSINAGASTSGTANSPWNQPPRFPPIAKAHTSDPQTKS</sequence>
<gene>
    <name evidence="3" type="primary">6049275</name>
    <name evidence="2" type="ORF">CpipJ_CPIJ015746</name>
</gene>
<dbReference type="EMBL" id="DS232503">
    <property type="protein sequence ID" value="EDS42696.1"/>
    <property type="molecule type" value="Genomic_DNA"/>
</dbReference>
<protein>
    <submittedName>
        <fullName evidence="2 3">Uncharacterized protein</fullName>
    </submittedName>
</protein>
<evidence type="ECO:0000313" key="3">
    <source>
        <dbReference type="EnsemblMetazoa" id="CPIJ015746-PA"/>
    </source>
</evidence>
<evidence type="ECO:0000313" key="4">
    <source>
        <dbReference type="Proteomes" id="UP000002320"/>
    </source>
</evidence>
<evidence type="ECO:0000256" key="1">
    <source>
        <dbReference type="SAM" id="MobiDB-lite"/>
    </source>
</evidence>
<feature type="compositionally biased region" description="Acidic residues" evidence="1">
    <location>
        <begin position="8"/>
        <end position="17"/>
    </location>
</feature>
<accession>B0X8U0</accession>
<dbReference type="EnsemblMetazoa" id="CPIJ015746-RA">
    <property type="protein sequence ID" value="CPIJ015746-PA"/>
    <property type="gene ID" value="CPIJ015746"/>
</dbReference>
<evidence type="ECO:0000313" key="2">
    <source>
        <dbReference type="EMBL" id="EDS42696.1"/>
    </source>
</evidence>
<feature type="compositionally biased region" description="Polar residues" evidence="1">
    <location>
        <begin position="298"/>
        <end position="310"/>
    </location>
</feature>
<dbReference type="InParanoid" id="B0X8U0"/>
<feature type="region of interest" description="Disordered" evidence="1">
    <location>
        <begin position="1"/>
        <end position="24"/>
    </location>
</feature>
<reference evidence="3" key="2">
    <citation type="submission" date="2020-05" db="UniProtKB">
        <authorList>
            <consortium name="EnsemblMetazoa"/>
        </authorList>
    </citation>
    <scope>IDENTIFICATION</scope>
    <source>
        <strain evidence="3">JHB</strain>
    </source>
</reference>
<dbReference type="OMA" id="HIALNCK"/>
<name>B0X8U0_CULQU</name>
<dbReference type="KEGG" id="cqu:CpipJ_CPIJ015746"/>
<organism>
    <name type="scientific">Culex quinquefasciatus</name>
    <name type="common">Southern house mosquito</name>
    <name type="synonym">Culex pungens</name>
    <dbReference type="NCBI Taxonomy" id="7176"/>
    <lineage>
        <taxon>Eukaryota</taxon>
        <taxon>Metazoa</taxon>
        <taxon>Ecdysozoa</taxon>
        <taxon>Arthropoda</taxon>
        <taxon>Hexapoda</taxon>
        <taxon>Insecta</taxon>
        <taxon>Pterygota</taxon>
        <taxon>Neoptera</taxon>
        <taxon>Endopterygota</taxon>
        <taxon>Diptera</taxon>
        <taxon>Nematocera</taxon>
        <taxon>Culicoidea</taxon>
        <taxon>Culicidae</taxon>
        <taxon>Culicinae</taxon>
        <taxon>Culicini</taxon>
        <taxon>Culex</taxon>
        <taxon>Culex</taxon>
    </lineage>
</organism>
<dbReference type="Proteomes" id="UP000002320">
    <property type="component" value="Unassembled WGS sequence"/>
</dbReference>
<dbReference type="HOGENOM" id="CLU_840075_0_0_1"/>
<keyword evidence="4" id="KW-1185">Reference proteome</keyword>
<reference evidence="2" key="1">
    <citation type="submission" date="2007-03" db="EMBL/GenBank/DDBJ databases">
        <title>Annotation of Culex pipiens quinquefasciatus.</title>
        <authorList>
            <consortium name="The Broad Institute Genome Sequencing Platform"/>
            <person name="Atkinson P.W."/>
            <person name="Hemingway J."/>
            <person name="Christensen B.M."/>
            <person name="Higgs S."/>
            <person name="Kodira C."/>
            <person name="Hannick L."/>
            <person name="Megy K."/>
            <person name="O'Leary S."/>
            <person name="Pearson M."/>
            <person name="Haas B.J."/>
            <person name="Mauceli E."/>
            <person name="Wortman J.R."/>
            <person name="Lee N.H."/>
            <person name="Guigo R."/>
            <person name="Stanke M."/>
            <person name="Alvarado L."/>
            <person name="Amedeo P."/>
            <person name="Antoine C.H."/>
            <person name="Arensburger P."/>
            <person name="Bidwell S.L."/>
            <person name="Crawford M."/>
            <person name="Camaro F."/>
            <person name="Devon K."/>
            <person name="Engels R."/>
            <person name="Hammond M."/>
            <person name="Howarth C."/>
            <person name="Koehrsen M."/>
            <person name="Lawson D."/>
            <person name="Montgomery P."/>
            <person name="Nene V."/>
            <person name="Nusbaum C."/>
            <person name="Puiu D."/>
            <person name="Romero-Severson J."/>
            <person name="Severson D.W."/>
            <person name="Shumway M."/>
            <person name="Sisk P."/>
            <person name="Stolte C."/>
            <person name="Zeng Q."/>
            <person name="Eisenstadt E."/>
            <person name="Fraser-Liggett C."/>
            <person name="Strausberg R."/>
            <person name="Galagan J."/>
            <person name="Birren B."/>
            <person name="Collins F.H."/>
        </authorList>
    </citation>
    <scope>NUCLEOTIDE SEQUENCE [LARGE SCALE GENOMIC DNA]</scope>
    <source>
        <strain evidence="2">JHB</strain>
    </source>
</reference>
<dbReference type="AlphaFoldDB" id="B0X8U0"/>
<dbReference type="eggNOG" id="ENOG502S89W">
    <property type="taxonomic scope" value="Eukaryota"/>
</dbReference>
<dbReference type="STRING" id="7176.B0X8U0"/>